<keyword evidence="2" id="KW-1185">Reference proteome</keyword>
<sequence>MEPTTAEQYRRFASREARGSSPLYEQLASGVADDPDLIALLSGLPPAKRQPNLLFAAARYVAGTPAGYQEFRRSVLDHRDAVVAAMLSRRTQTNEAGRCAALYPLLASLPQPLALLEVGASAGLCLLPDRYGYDYDGSLAGDVDSPLRLRCRTEGESRFPEPGAVTVAWRAGIDLNPLDVTDPDDVRWLRTLVWPGQDDRLRRLDTAIELARRDPPRIVRGDLNARLGEVAAQAPAHATLVVYHTAVLYYVPDDGRATFVEQVQRLGGHWIAQEDPGVLPGVDARLPERPPADVLTYALALDGRPVAFSAMHGGWLRWLPA</sequence>
<dbReference type="RefSeq" id="WP_185069861.1">
    <property type="nucleotide sequence ID" value="NZ_JACHMB010000001.1"/>
</dbReference>
<dbReference type="InterPro" id="IPR011200">
    <property type="entry name" value="UCP012608"/>
</dbReference>
<gene>
    <name evidence="1" type="ORF">HD596_003073</name>
</gene>
<dbReference type="AlphaFoldDB" id="A0A7W9G374"/>
<dbReference type="Pfam" id="PF10094">
    <property type="entry name" value="DUF2332"/>
    <property type="match status" value="1"/>
</dbReference>
<accession>A0A7W9G374</accession>
<evidence type="ECO:0008006" key="3">
    <source>
        <dbReference type="Google" id="ProtNLM"/>
    </source>
</evidence>
<organism evidence="1 2">
    <name type="scientific">Nonomuraea jabiensis</name>
    <dbReference type="NCBI Taxonomy" id="882448"/>
    <lineage>
        <taxon>Bacteria</taxon>
        <taxon>Bacillati</taxon>
        <taxon>Actinomycetota</taxon>
        <taxon>Actinomycetes</taxon>
        <taxon>Streptosporangiales</taxon>
        <taxon>Streptosporangiaceae</taxon>
        <taxon>Nonomuraea</taxon>
    </lineage>
</organism>
<evidence type="ECO:0000313" key="1">
    <source>
        <dbReference type="EMBL" id="MBB5776317.1"/>
    </source>
</evidence>
<dbReference type="EMBL" id="JACHMB010000001">
    <property type="protein sequence ID" value="MBB5776317.1"/>
    <property type="molecule type" value="Genomic_DNA"/>
</dbReference>
<protein>
    <recommendedName>
        <fullName evidence="3">DUF2332 domain-containing protein</fullName>
    </recommendedName>
</protein>
<proteinExistence type="predicted"/>
<reference evidence="1 2" key="1">
    <citation type="submission" date="2020-08" db="EMBL/GenBank/DDBJ databases">
        <title>Sequencing the genomes of 1000 actinobacteria strains.</title>
        <authorList>
            <person name="Klenk H.-P."/>
        </authorList>
    </citation>
    <scope>NUCLEOTIDE SEQUENCE [LARGE SCALE GENOMIC DNA]</scope>
    <source>
        <strain evidence="1 2">DSM 45507</strain>
    </source>
</reference>
<dbReference type="Proteomes" id="UP000579153">
    <property type="component" value="Unassembled WGS sequence"/>
</dbReference>
<evidence type="ECO:0000313" key="2">
    <source>
        <dbReference type="Proteomes" id="UP000579153"/>
    </source>
</evidence>
<comment type="caution">
    <text evidence="1">The sequence shown here is derived from an EMBL/GenBank/DDBJ whole genome shotgun (WGS) entry which is preliminary data.</text>
</comment>
<name>A0A7W9G374_9ACTN</name>